<organism evidence="5 6">
    <name type="scientific">Metallumcola ferriviriculae</name>
    <dbReference type="NCBI Taxonomy" id="3039180"/>
    <lineage>
        <taxon>Bacteria</taxon>
        <taxon>Bacillati</taxon>
        <taxon>Bacillota</taxon>
        <taxon>Clostridia</taxon>
        <taxon>Neomoorellales</taxon>
        <taxon>Desulfitibacteraceae</taxon>
        <taxon>Metallumcola</taxon>
    </lineage>
</organism>
<gene>
    <name evidence="5" type="primary">rlmB</name>
    <name evidence="5" type="ORF">MFMK1_000145</name>
</gene>
<dbReference type="KEGG" id="dbc:MFMK1_000145"/>
<dbReference type="InterPro" id="IPR004441">
    <property type="entry name" value="rRNA_MeTrfase_TrmH"/>
</dbReference>
<dbReference type="PANTHER" id="PTHR46429">
    <property type="entry name" value="23S RRNA (GUANOSINE-2'-O-)-METHYLTRANSFERASE RLMB"/>
    <property type="match status" value="1"/>
</dbReference>
<reference evidence="5 6" key="1">
    <citation type="submission" date="2023-04" db="EMBL/GenBank/DDBJ databases">
        <authorList>
            <person name="Hsu D."/>
        </authorList>
    </citation>
    <scope>NUCLEOTIDE SEQUENCE [LARGE SCALE GENOMIC DNA]</scope>
    <source>
        <strain evidence="5 6">MK1</strain>
    </source>
</reference>
<dbReference type="SUPFAM" id="SSF55315">
    <property type="entry name" value="L30e-like"/>
    <property type="match status" value="1"/>
</dbReference>
<evidence type="ECO:0000256" key="3">
    <source>
        <dbReference type="ARBA" id="ARBA00022679"/>
    </source>
</evidence>
<dbReference type="InterPro" id="IPR001537">
    <property type="entry name" value="SpoU_MeTrfase"/>
</dbReference>
<dbReference type="Gene3D" id="3.30.1330.30">
    <property type="match status" value="1"/>
</dbReference>
<evidence type="ECO:0000256" key="1">
    <source>
        <dbReference type="ARBA" id="ARBA00007228"/>
    </source>
</evidence>
<keyword evidence="2" id="KW-0489">Methyltransferase</keyword>
<dbReference type="CDD" id="cd18103">
    <property type="entry name" value="SpoU-like_RlmB"/>
    <property type="match status" value="1"/>
</dbReference>
<dbReference type="NCBIfam" id="TIGR00186">
    <property type="entry name" value="rRNA_methyl_3"/>
    <property type="match status" value="1"/>
</dbReference>
<protein>
    <submittedName>
        <fullName evidence="5">23S rRNA (Guanosine(2251)-2'-O)-methyltransferase RlmB</fullName>
    </submittedName>
</protein>
<dbReference type="Proteomes" id="UP001329915">
    <property type="component" value="Chromosome"/>
</dbReference>
<dbReference type="EMBL" id="CP121694">
    <property type="protein sequence ID" value="WRO20383.1"/>
    <property type="molecule type" value="Genomic_DNA"/>
</dbReference>
<dbReference type="SMART" id="SM00967">
    <property type="entry name" value="SpoU_sub_bind"/>
    <property type="match status" value="1"/>
</dbReference>
<keyword evidence="3" id="KW-0808">Transferase</keyword>
<comment type="similarity">
    <text evidence="1">Belongs to the class IV-like SAM-binding methyltransferase superfamily. RNA methyltransferase TrmH family.</text>
</comment>
<dbReference type="SUPFAM" id="SSF75217">
    <property type="entry name" value="alpha/beta knot"/>
    <property type="match status" value="1"/>
</dbReference>
<dbReference type="GO" id="GO:0032259">
    <property type="term" value="P:methylation"/>
    <property type="evidence" value="ECO:0007669"/>
    <property type="project" value="UniProtKB-KW"/>
</dbReference>
<dbReference type="InterPro" id="IPR029026">
    <property type="entry name" value="tRNA_m1G_MTases_N"/>
</dbReference>
<dbReference type="FunFam" id="3.40.1280.10:FF:000008">
    <property type="entry name" value="Group 3 RNA methyltransferase TrmH"/>
    <property type="match status" value="1"/>
</dbReference>
<dbReference type="Pfam" id="PF08032">
    <property type="entry name" value="SpoU_sub_bind"/>
    <property type="match status" value="1"/>
</dbReference>
<feature type="domain" description="RNA 2-O ribose methyltransferase substrate binding" evidence="4">
    <location>
        <begin position="3"/>
        <end position="78"/>
    </location>
</feature>
<dbReference type="RefSeq" id="WP_366923282.1">
    <property type="nucleotide sequence ID" value="NZ_CP121694.1"/>
</dbReference>
<dbReference type="InterPro" id="IPR029064">
    <property type="entry name" value="Ribosomal_eL30-like_sf"/>
</dbReference>
<accession>A0AAU0UJR1</accession>
<evidence type="ECO:0000256" key="2">
    <source>
        <dbReference type="ARBA" id="ARBA00022603"/>
    </source>
</evidence>
<dbReference type="GO" id="GO:0008173">
    <property type="term" value="F:RNA methyltransferase activity"/>
    <property type="evidence" value="ECO:0007669"/>
    <property type="project" value="InterPro"/>
</dbReference>
<evidence type="ECO:0000313" key="6">
    <source>
        <dbReference type="Proteomes" id="UP001329915"/>
    </source>
</evidence>
<sequence>MDQIEGRNPVVEALKANREMEKLCIAKGSKGQVISEIAELCARASIPVKWLDKKEIQQLAVTGGHQGIIAFAKPVAYAAIEEVMGSINAEEDPIFLLLDHLQDPQNFGAILRTAEAAGVKALIIPNRRAVGMTPAVLKVAAGAVEHVPVVAVTNLARTIDQLKDQGFWVMGAQAGAAQSIYQTDMRMPLVLAIGSEGKGLSRLVKEKCDFLVSIPLMGKLNSLNAASAAAVVIFEALRQRLDG</sequence>
<name>A0AAU0UJR1_9FIRM</name>
<dbReference type="InterPro" id="IPR013123">
    <property type="entry name" value="SpoU_subst-bd"/>
</dbReference>
<keyword evidence="6" id="KW-1185">Reference proteome</keyword>
<dbReference type="GO" id="GO:0006396">
    <property type="term" value="P:RNA processing"/>
    <property type="evidence" value="ECO:0007669"/>
    <property type="project" value="InterPro"/>
</dbReference>
<dbReference type="Gene3D" id="3.40.1280.10">
    <property type="match status" value="1"/>
</dbReference>
<dbReference type="GO" id="GO:0003723">
    <property type="term" value="F:RNA binding"/>
    <property type="evidence" value="ECO:0007669"/>
    <property type="project" value="InterPro"/>
</dbReference>
<dbReference type="Pfam" id="PF00588">
    <property type="entry name" value="SpoU_methylase"/>
    <property type="match status" value="1"/>
</dbReference>
<dbReference type="InterPro" id="IPR029028">
    <property type="entry name" value="Alpha/beta_knot_MTases"/>
</dbReference>
<evidence type="ECO:0000259" key="4">
    <source>
        <dbReference type="SMART" id="SM00967"/>
    </source>
</evidence>
<evidence type="ECO:0000313" key="5">
    <source>
        <dbReference type="EMBL" id="WRO20383.1"/>
    </source>
</evidence>
<dbReference type="PANTHER" id="PTHR46429:SF1">
    <property type="entry name" value="23S RRNA (GUANOSINE-2'-O-)-METHYLTRANSFERASE RLMB"/>
    <property type="match status" value="1"/>
</dbReference>
<dbReference type="GO" id="GO:0005829">
    <property type="term" value="C:cytosol"/>
    <property type="evidence" value="ECO:0007669"/>
    <property type="project" value="TreeGrafter"/>
</dbReference>
<proteinExistence type="inferred from homology"/>
<dbReference type="AlphaFoldDB" id="A0AAU0UJR1"/>